<comment type="caution">
    <text evidence="3">The sequence shown here is derived from an EMBL/GenBank/DDBJ whole genome shotgun (WGS) entry which is preliminary data.</text>
</comment>
<evidence type="ECO:0000313" key="3">
    <source>
        <dbReference type="EMBL" id="ODN04565.1"/>
    </source>
</evidence>
<evidence type="ECO:0000313" key="4">
    <source>
        <dbReference type="Proteomes" id="UP000094527"/>
    </source>
</evidence>
<feature type="compositionally biased region" description="Basic residues" evidence="1">
    <location>
        <begin position="285"/>
        <end position="298"/>
    </location>
</feature>
<accession>A0A1D2NHJ6</accession>
<feature type="transmembrane region" description="Helical" evidence="2">
    <location>
        <begin position="47"/>
        <end position="66"/>
    </location>
</feature>
<feature type="region of interest" description="Disordered" evidence="1">
    <location>
        <begin position="244"/>
        <end position="331"/>
    </location>
</feature>
<feature type="transmembrane region" description="Helical" evidence="2">
    <location>
        <begin position="117"/>
        <end position="141"/>
    </location>
</feature>
<dbReference type="EMBL" id="LJIJ01000041">
    <property type="protein sequence ID" value="ODN04565.1"/>
    <property type="molecule type" value="Genomic_DNA"/>
</dbReference>
<evidence type="ECO:0000256" key="1">
    <source>
        <dbReference type="SAM" id="MobiDB-lite"/>
    </source>
</evidence>
<dbReference type="AlphaFoldDB" id="A0A1D2NHJ6"/>
<name>A0A1D2NHJ6_ORCCI</name>
<keyword evidence="2" id="KW-1133">Transmembrane helix</keyword>
<proteinExistence type="predicted"/>
<dbReference type="Proteomes" id="UP000094527">
    <property type="component" value="Unassembled WGS sequence"/>
</dbReference>
<feature type="compositionally biased region" description="Polar residues" evidence="1">
    <location>
        <begin position="317"/>
        <end position="331"/>
    </location>
</feature>
<keyword evidence="2" id="KW-0812">Transmembrane</keyword>
<reference evidence="3 4" key="1">
    <citation type="journal article" date="2016" name="Genome Biol. Evol.">
        <title>Gene Family Evolution Reflects Adaptation to Soil Environmental Stressors in the Genome of the Collembolan Orchesella cincta.</title>
        <authorList>
            <person name="Faddeeva-Vakhrusheva A."/>
            <person name="Derks M.F."/>
            <person name="Anvar S.Y."/>
            <person name="Agamennone V."/>
            <person name="Suring W."/>
            <person name="Smit S."/>
            <person name="van Straalen N.M."/>
            <person name="Roelofs D."/>
        </authorList>
    </citation>
    <scope>NUCLEOTIDE SEQUENCE [LARGE SCALE GENOMIC DNA]</scope>
    <source>
        <tissue evidence="3">Mixed pool</tissue>
    </source>
</reference>
<gene>
    <name evidence="3" type="ORF">Ocin01_02127</name>
</gene>
<evidence type="ECO:0000256" key="2">
    <source>
        <dbReference type="SAM" id="Phobius"/>
    </source>
</evidence>
<feature type="transmembrane region" description="Helical" evidence="2">
    <location>
        <begin position="208"/>
        <end position="228"/>
    </location>
</feature>
<keyword evidence="2" id="KW-0472">Membrane</keyword>
<protein>
    <submittedName>
        <fullName evidence="3">Uncharacterized protein</fullName>
    </submittedName>
</protein>
<organism evidence="3 4">
    <name type="scientific">Orchesella cincta</name>
    <name type="common">Springtail</name>
    <name type="synonym">Podura cincta</name>
    <dbReference type="NCBI Taxonomy" id="48709"/>
    <lineage>
        <taxon>Eukaryota</taxon>
        <taxon>Metazoa</taxon>
        <taxon>Ecdysozoa</taxon>
        <taxon>Arthropoda</taxon>
        <taxon>Hexapoda</taxon>
        <taxon>Collembola</taxon>
        <taxon>Entomobryomorpha</taxon>
        <taxon>Entomobryoidea</taxon>
        <taxon>Orchesellidae</taxon>
        <taxon>Orchesellinae</taxon>
        <taxon>Orchesella</taxon>
    </lineage>
</organism>
<keyword evidence="4" id="KW-1185">Reference proteome</keyword>
<sequence>MYNDVPKTTLGRFNAFNLYRQQNTCWKSYKPDTIQAMSESYINSRHGAAKVITLVFGLMVALAANYTHWESPWLANDIHQLCHEALLTEAPLKWTINHNFEICLSTSYCSSLLMEKIFVYSVWTVEFLSFVILIASCTSAVETVNAARQRDALYHISSAVIIFISSVIYVISAFKMADNKCEIFNKLTNDTTESTTVCNSYFNWPGKIFAGFFGVALSVLFVIAACIIDNHKLFGMPKQDPLLLSTPAHPHEDPPAGPTPSALRTSTDTHRLHGSLSTSATIPRRSMRMSHPPSRHAGHQPSISIPIPNVGKLPQGATLQPSTTPNIKRNS</sequence>
<feature type="transmembrane region" description="Helical" evidence="2">
    <location>
        <begin position="153"/>
        <end position="174"/>
    </location>
</feature>